<comment type="caution">
    <text evidence="1">The sequence shown here is derived from an EMBL/GenBank/DDBJ whole genome shotgun (WGS) entry which is preliminary data.</text>
</comment>
<dbReference type="Proteomes" id="UP001164929">
    <property type="component" value="Chromosome 13"/>
</dbReference>
<name>A0AAD6Q3B8_9ROSI</name>
<evidence type="ECO:0000313" key="1">
    <source>
        <dbReference type="EMBL" id="KAJ6976250.1"/>
    </source>
</evidence>
<gene>
    <name evidence="1" type="ORF">NC653_031942</name>
</gene>
<protein>
    <submittedName>
        <fullName evidence="1">Uncharacterized protein</fullName>
    </submittedName>
</protein>
<sequence>MANKKKKSVYHKSHLKQQASHLINDCINDCIIRALEAPSLSRSVHVTVPSNSNSPHNAPSILPNQSSCPFPQLISTNHSPAPQDPSPSINHIFVHDYSDGEELDEDVDLNSSGEDYVGGSKFFISSAASPTAVSPSCASSAPIASPVCAPAFPVAPMEGTVPSANTAKGTHNFSEPPSNPWRNLFASNRNTVSCPRLLHYSVFTDTKGCNLVNNDLNIKCDL</sequence>
<dbReference type="EMBL" id="JAQIZT010000013">
    <property type="protein sequence ID" value="KAJ6976250.1"/>
    <property type="molecule type" value="Genomic_DNA"/>
</dbReference>
<accession>A0AAD6Q3B8</accession>
<keyword evidence="2" id="KW-1185">Reference proteome</keyword>
<proteinExistence type="predicted"/>
<organism evidence="1 2">
    <name type="scientific">Populus alba x Populus x berolinensis</name>
    <dbReference type="NCBI Taxonomy" id="444605"/>
    <lineage>
        <taxon>Eukaryota</taxon>
        <taxon>Viridiplantae</taxon>
        <taxon>Streptophyta</taxon>
        <taxon>Embryophyta</taxon>
        <taxon>Tracheophyta</taxon>
        <taxon>Spermatophyta</taxon>
        <taxon>Magnoliopsida</taxon>
        <taxon>eudicotyledons</taxon>
        <taxon>Gunneridae</taxon>
        <taxon>Pentapetalae</taxon>
        <taxon>rosids</taxon>
        <taxon>fabids</taxon>
        <taxon>Malpighiales</taxon>
        <taxon>Salicaceae</taxon>
        <taxon>Saliceae</taxon>
        <taxon>Populus</taxon>
    </lineage>
</organism>
<evidence type="ECO:0000313" key="2">
    <source>
        <dbReference type="Proteomes" id="UP001164929"/>
    </source>
</evidence>
<dbReference type="AlphaFoldDB" id="A0AAD6Q3B8"/>
<reference evidence="1" key="1">
    <citation type="journal article" date="2023" name="Mol. Ecol. Resour.">
        <title>Chromosome-level genome assembly of a triploid poplar Populus alba 'Berolinensis'.</title>
        <authorList>
            <person name="Chen S."/>
            <person name="Yu Y."/>
            <person name="Wang X."/>
            <person name="Wang S."/>
            <person name="Zhang T."/>
            <person name="Zhou Y."/>
            <person name="He R."/>
            <person name="Meng N."/>
            <person name="Wang Y."/>
            <person name="Liu W."/>
            <person name="Liu Z."/>
            <person name="Liu J."/>
            <person name="Guo Q."/>
            <person name="Huang H."/>
            <person name="Sederoff R.R."/>
            <person name="Wang G."/>
            <person name="Qu G."/>
            <person name="Chen S."/>
        </authorList>
    </citation>
    <scope>NUCLEOTIDE SEQUENCE</scope>
    <source>
        <strain evidence="1">SC-2020</strain>
    </source>
</reference>